<protein>
    <submittedName>
        <fullName evidence="2">Uncharacterized protein</fullName>
    </submittedName>
</protein>
<evidence type="ECO:0000256" key="1">
    <source>
        <dbReference type="SAM" id="SignalP"/>
    </source>
</evidence>
<dbReference type="RefSeq" id="WP_151458074.1">
    <property type="nucleotide sequence ID" value="NZ_RIAS01000006.1"/>
</dbReference>
<proteinExistence type="predicted"/>
<organism evidence="2 3">
    <name type="scientific">Paenibacillus amylolyticus</name>
    <dbReference type="NCBI Taxonomy" id="1451"/>
    <lineage>
        <taxon>Bacteria</taxon>
        <taxon>Bacillati</taxon>
        <taxon>Bacillota</taxon>
        <taxon>Bacilli</taxon>
        <taxon>Bacillales</taxon>
        <taxon>Paenibacillaceae</taxon>
        <taxon>Paenibacillus</taxon>
    </lineage>
</organism>
<name>A0A5M9WTQ6_PAEAM</name>
<gene>
    <name evidence="2" type="ORF">EC604_13325</name>
</gene>
<dbReference type="PROSITE" id="PS51257">
    <property type="entry name" value="PROKAR_LIPOPROTEIN"/>
    <property type="match status" value="1"/>
</dbReference>
<sequence length="111" mass="12626">MKKKLITGLLTVVACFTVASTSLASSPVITNTGNHTSETSNIVSPHSSSKWVEQYVTYNKLHYPNSSDVPSTYYYDDDPYYGYITLISLVTRTTETDQFWIAKYQGFIYNW</sequence>
<feature type="chain" id="PRO_5024271993" evidence="1">
    <location>
        <begin position="25"/>
        <end position="111"/>
    </location>
</feature>
<accession>A0A5M9WTQ6</accession>
<evidence type="ECO:0000313" key="2">
    <source>
        <dbReference type="EMBL" id="KAA8784829.1"/>
    </source>
</evidence>
<dbReference type="AlphaFoldDB" id="A0A5M9WTQ6"/>
<feature type="signal peptide" evidence="1">
    <location>
        <begin position="1"/>
        <end position="24"/>
    </location>
</feature>
<keyword evidence="1" id="KW-0732">Signal</keyword>
<comment type="caution">
    <text evidence="2">The sequence shown here is derived from an EMBL/GenBank/DDBJ whole genome shotgun (WGS) entry which is preliminary data.</text>
</comment>
<dbReference type="EMBL" id="RIAS01000006">
    <property type="protein sequence ID" value="KAA8784829.1"/>
    <property type="molecule type" value="Genomic_DNA"/>
</dbReference>
<reference evidence="2 3" key="1">
    <citation type="journal article" date="2019" name="J. Ind. Microbiol. Biotechnol.">
        <title>Paenibacillus amylolyticus 27C64 has a diverse set of carbohydrate-active enzymes and complete pectin deconstruction system.</title>
        <authorList>
            <person name="Keggi C."/>
            <person name="Doran-Peterson J."/>
        </authorList>
    </citation>
    <scope>NUCLEOTIDE SEQUENCE [LARGE SCALE GENOMIC DNA]</scope>
    <source>
        <strain evidence="2 3">27C64</strain>
    </source>
</reference>
<dbReference type="Proteomes" id="UP000323664">
    <property type="component" value="Unassembled WGS sequence"/>
</dbReference>
<evidence type="ECO:0000313" key="3">
    <source>
        <dbReference type="Proteomes" id="UP000323664"/>
    </source>
</evidence>